<dbReference type="InterPro" id="IPR003789">
    <property type="entry name" value="Asn/Gln_tRNA_amidoTrase-B-like"/>
</dbReference>
<dbReference type="Gene3D" id="1.10.10.410">
    <property type="match status" value="1"/>
</dbReference>
<dbReference type="AlphaFoldDB" id="A0A4V1IP25"/>
<dbReference type="Gene3D" id="1.10.1510.10">
    <property type="entry name" value="Uncharacterised protein YqeY/AIM41 PF09424, N-terminal domain"/>
    <property type="match status" value="1"/>
</dbReference>
<evidence type="ECO:0000313" key="2">
    <source>
        <dbReference type="Proteomes" id="UP000257039"/>
    </source>
</evidence>
<evidence type="ECO:0000313" key="1">
    <source>
        <dbReference type="EMBL" id="RDH45751.1"/>
    </source>
</evidence>
<keyword evidence="2" id="KW-1185">Reference proteome</keyword>
<dbReference type="PANTHER" id="PTHR28055:SF1">
    <property type="entry name" value="ALTERED INHERITANCE OF MITOCHONDRIA PROTEIN 41, MITOCHONDRIAL"/>
    <property type="match status" value="1"/>
</dbReference>
<dbReference type="InterPro" id="IPR042184">
    <property type="entry name" value="YqeY/Aim41_N"/>
</dbReference>
<dbReference type="PANTHER" id="PTHR28055">
    <property type="entry name" value="ALTERED INHERITANCE OF MITOCHONDRIA PROTEIN 41, MITOCHONDRIAL"/>
    <property type="match status" value="1"/>
</dbReference>
<dbReference type="Proteomes" id="UP000257039">
    <property type="component" value="Unassembled WGS sequence"/>
</dbReference>
<dbReference type="GO" id="GO:0016884">
    <property type="term" value="F:carbon-nitrogen ligase activity, with glutamine as amido-N-donor"/>
    <property type="evidence" value="ECO:0007669"/>
    <property type="project" value="InterPro"/>
</dbReference>
<name>A0A4V1IP25_9GAMM</name>
<dbReference type="EMBL" id="NDXW01000001">
    <property type="protein sequence ID" value="RDH45751.1"/>
    <property type="molecule type" value="Genomic_DNA"/>
</dbReference>
<proteinExistence type="predicted"/>
<reference evidence="1 2" key="1">
    <citation type="submission" date="2017-04" db="EMBL/GenBank/DDBJ databases">
        <title>Draft genome sequence of Zooshikella ganghwensis VG4 isolated from Red Sea sediments.</title>
        <authorList>
            <person name="Rehman Z."/>
            <person name="Alam I."/>
            <person name="Kamau A."/>
            <person name="Bajic V."/>
            <person name="Leiknes T."/>
        </authorList>
    </citation>
    <scope>NUCLEOTIDE SEQUENCE [LARGE SCALE GENOMIC DNA]</scope>
    <source>
        <strain evidence="1 2">VG4</strain>
    </source>
</reference>
<accession>A0A4V1IP25</accession>
<sequence>MATIKERLNEAVKDALRAKEKLKLSTLRMALSELKRVEIDERVDLDDSRCTTILDKMVKQRRESLKQFESAGREDLSARERAEIEVLQSFLPTALTASELESLVTEAIVQTSAQSMKDMRLVVEHLKPKVLGRADMAEVSKLIKSKLT</sequence>
<dbReference type="Pfam" id="PF09424">
    <property type="entry name" value="YqeY"/>
    <property type="match status" value="1"/>
</dbReference>
<protein>
    <submittedName>
        <fullName evidence="1">GatB/YqeY domain-containing protein</fullName>
    </submittedName>
</protein>
<comment type="caution">
    <text evidence="1">The sequence shown here is derived from an EMBL/GenBank/DDBJ whole genome shotgun (WGS) entry which is preliminary data.</text>
</comment>
<organism evidence="1 2">
    <name type="scientific">Zooshikella ganghwensis</name>
    <dbReference type="NCBI Taxonomy" id="202772"/>
    <lineage>
        <taxon>Bacteria</taxon>
        <taxon>Pseudomonadati</taxon>
        <taxon>Pseudomonadota</taxon>
        <taxon>Gammaproteobacteria</taxon>
        <taxon>Oceanospirillales</taxon>
        <taxon>Zooshikellaceae</taxon>
        <taxon>Zooshikella</taxon>
    </lineage>
</organism>
<dbReference type="InterPro" id="IPR023168">
    <property type="entry name" value="GatB_Yqey_C_2"/>
</dbReference>
<dbReference type="SUPFAM" id="SSF89095">
    <property type="entry name" value="GatB/YqeY motif"/>
    <property type="match status" value="1"/>
</dbReference>
<dbReference type="RefSeq" id="WP_094788662.1">
    <property type="nucleotide sequence ID" value="NZ_NDXW01000001.1"/>
</dbReference>
<gene>
    <name evidence="1" type="ORF">B9G39_21150</name>
</gene>
<dbReference type="InterPro" id="IPR019004">
    <property type="entry name" value="YqeY/Aim41"/>
</dbReference>